<name>A0A317XRS0_9BASI</name>
<evidence type="ECO:0000313" key="1">
    <source>
        <dbReference type="EMBL" id="PWZ00792.1"/>
    </source>
</evidence>
<accession>A0A317XRS0</accession>
<organism evidence="1 2">
    <name type="scientific">Testicularia cyperi</name>
    <dbReference type="NCBI Taxonomy" id="1882483"/>
    <lineage>
        <taxon>Eukaryota</taxon>
        <taxon>Fungi</taxon>
        <taxon>Dikarya</taxon>
        <taxon>Basidiomycota</taxon>
        <taxon>Ustilaginomycotina</taxon>
        <taxon>Ustilaginomycetes</taxon>
        <taxon>Ustilaginales</taxon>
        <taxon>Anthracoideaceae</taxon>
        <taxon>Testicularia</taxon>
    </lineage>
</organism>
<dbReference type="AlphaFoldDB" id="A0A317XRS0"/>
<reference evidence="1 2" key="1">
    <citation type="journal article" date="2018" name="Mol. Biol. Evol.">
        <title>Broad Genomic Sampling Reveals a Smut Pathogenic Ancestry of the Fungal Clade Ustilaginomycotina.</title>
        <authorList>
            <person name="Kijpornyongpan T."/>
            <person name="Mondo S.J."/>
            <person name="Barry K."/>
            <person name="Sandor L."/>
            <person name="Lee J."/>
            <person name="Lipzen A."/>
            <person name="Pangilinan J."/>
            <person name="LaButti K."/>
            <person name="Hainaut M."/>
            <person name="Henrissat B."/>
            <person name="Grigoriev I.V."/>
            <person name="Spatafora J.W."/>
            <person name="Aime M.C."/>
        </authorList>
    </citation>
    <scope>NUCLEOTIDE SEQUENCE [LARGE SCALE GENOMIC DNA]</scope>
    <source>
        <strain evidence="1 2">MCA 3645</strain>
    </source>
</reference>
<dbReference type="Proteomes" id="UP000246740">
    <property type="component" value="Unassembled WGS sequence"/>
</dbReference>
<gene>
    <name evidence="1" type="ORF">BCV70DRAFT_231587</name>
</gene>
<proteinExistence type="predicted"/>
<keyword evidence="2" id="KW-1185">Reference proteome</keyword>
<sequence length="515" mass="59009">MPRTTDYLSGVELLQKFDPSKPNCPDPGTFWVMIEVFCTIKAKGDEPDDRQKTKVLEACLDGPASDWFRTLPFLVRRSSYIICPLFFAKFRDKARVGELTVWRYIAFEVHIDRPLSYDDLKAEAWSEWLNRTYDLAKEAIDNCPALSRYMAFRLWGVVPDWLLLHTCICPNHSPMEILDVLRAVPHSELLDPWFDGVCLHFHVCTARLTAEVLVEQVDLVLFKSVTKLGPGGYLTKRADFRSDRAMQDSHGLVAPAARIMEWWKALSQQSDRILPAALAKNIIMSTPNESFRDFPEEFDPSKPECIKTTDFIKKVEAFLAQTGVVDDAQKARMLRILLHGVADVWAQCLPLDESISYEKLVSRLKEQFPDSKMPGPTKVGRWRAFVMLTMVARHQCYNDQFDFWKDWADQAAVAADRVLQDHPTMASVLADIVWNALPGPLNELSGPDQPTPRDVLEPCQSISKYRFDRLFAQHRAKAMENLTEFFDAMARDAPEKSTTFHRGQKFVKTTINKKR</sequence>
<evidence type="ECO:0000313" key="2">
    <source>
        <dbReference type="Proteomes" id="UP000246740"/>
    </source>
</evidence>
<dbReference type="EMBL" id="KZ819192">
    <property type="protein sequence ID" value="PWZ00792.1"/>
    <property type="molecule type" value="Genomic_DNA"/>
</dbReference>
<dbReference type="InParanoid" id="A0A317XRS0"/>
<protein>
    <submittedName>
        <fullName evidence="1">Uncharacterized protein</fullName>
    </submittedName>
</protein>